<dbReference type="Pfam" id="PF04909">
    <property type="entry name" value="Amidohydro_2"/>
    <property type="match status" value="1"/>
</dbReference>
<dbReference type="PANTHER" id="PTHR43383">
    <property type="entry name" value="NODULIN 6"/>
    <property type="match status" value="1"/>
</dbReference>
<feature type="domain" description="GS catalytic" evidence="3">
    <location>
        <begin position="511"/>
        <end position="846"/>
    </location>
</feature>
<dbReference type="Gene3D" id="3.20.20.140">
    <property type="entry name" value="Metal-dependent hydrolases"/>
    <property type="match status" value="1"/>
</dbReference>
<evidence type="ECO:0000256" key="2">
    <source>
        <dbReference type="RuleBase" id="RU000384"/>
    </source>
</evidence>
<dbReference type="InterPro" id="IPR014746">
    <property type="entry name" value="Gln_synth/guanido_kin_cat_dom"/>
</dbReference>
<dbReference type="PROSITE" id="PS51987">
    <property type="entry name" value="GS_CATALYTIC"/>
    <property type="match status" value="1"/>
</dbReference>
<dbReference type="SMART" id="SM01230">
    <property type="entry name" value="Gln-synt_C"/>
    <property type="match status" value="1"/>
</dbReference>
<dbReference type="SUPFAM" id="SSF55931">
    <property type="entry name" value="Glutamine synthetase/guanido kinase"/>
    <property type="match status" value="1"/>
</dbReference>
<evidence type="ECO:0000259" key="3">
    <source>
        <dbReference type="PROSITE" id="PS51987"/>
    </source>
</evidence>
<dbReference type="EMBL" id="GGEC01025313">
    <property type="protein sequence ID" value="MBX05797.1"/>
    <property type="molecule type" value="Transcribed_RNA"/>
</dbReference>
<name>A0A2P2KJA2_RHIMU</name>
<organism evidence="4">
    <name type="scientific">Rhizophora mucronata</name>
    <name type="common">Asiatic mangrove</name>
    <dbReference type="NCBI Taxonomy" id="61149"/>
    <lineage>
        <taxon>Eukaryota</taxon>
        <taxon>Viridiplantae</taxon>
        <taxon>Streptophyta</taxon>
        <taxon>Embryophyta</taxon>
        <taxon>Tracheophyta</taxon>
        <taxon>Spermatophyta</taxon>
        <taxon>Magnoliopsida</taxon>
        <taxon>eudicotyledons</taxon>
        <taxon>Gunneridae</taxon>
        <taxon>Pentapetalae</taxon>
        <taxon>rosids</taxon>
        <taxon>fabids</taxon>
        <taxon>Malpighiales</taxon>
        <taxon>Rhizophoraceae</taxon>
        <taxon>Rhizophora</taxon>
    </lineage>
</organism>
<dbReference type="InterPro" id="IPR036651">
    <property type="entry name" value="Gln_synt_N_sf"/>
</dbReference>
<dbReference type="Pfam" id="PF00120">
    <property type="entry name" value="Gln-synt_C"/>
    <property type="match status" value="1"/>
</dbReference>
<dbReference type="GO" id="GO:0016787">
    <property type="term" value="F:hydrolase activity"/>
    <property type="evidence" value="ECO:0007669"/>
    <property type="project" value="InterPro"/>
</dbReference>
<comment type="similarity">
    <text evidence="1 2">Belongs to the glutamine synthetase family.</text>
</comment>
<proteinExistence type="inferred from homology"/>
<dbReference type="InterPro" id="IPR008146">
    <property type="entry name" value="Gln_synth_cat_dom"/>
</dbReference>
<dbReference type="InterPro" id="IPR032466">
    <property type="entry name" value="Metal_Hydrolase"/>
</dbReference>
<evidence type="ECO:0000256" key="1">
    <source>
        <dbReference type="PROSITE-ProRule" id="PRU01331"/>
    </source>
</evidence>
<dbReference type="GO" id="GO:0006542">
    <property type="term" value="P:glutamine biosynthetic process"/>
    <property type="evidence" value="ECO:0007669"/>
    <property type="project" value="InterPro"/>
</dbReference>
<evidence type="ECO:0000313" key="4">
    <source>
        <dbReference type="EMBL" id="MBX05797.1"/>
    </source>
</evidence>
<dbReference type="PANTHER" id="PTHR43383:SF2">
    <property type="entry name" value="AMIDOHYDROLASE 2 FAMILY PROTEIN"/>
    <property type="match status" value="1"/>
</dbReference>
<dbReference type="SUPFAM" id="SSF51556">
    <property type="entry name" value="Metallo-dependent hydrolases"/>
    <property type="match status" value="1"/>
</dbReference>
<dbReference type="Gene3D" id="3.10.20.70">
    <property type="entry name" value="Glutamine synthetase, N-terminal domain"/>
    <property type="match status" value="1"/>
</dbReference>
<sequence>MHREFAEMEFAGLREAIEKVELVDAHAHNIVALDSSFPFINGFSEAAGDALASAPHSLSFKRNLREIAELYGCENSLKAVEEHRRLLGLESITSTCFNASRISAVLIDDGLKLDKKHDIAWHESFAPFVGRILRIEWLAEEILDEELSDDSTWTLDKFTETFVGNLMSVANHIVGFKSIAAYRSGLGINAHVSKEEAEEGLANVLCAGKPVRITNKSFIDYIFTKSLEIAARFDLPMQIHTGFGDKDLDLRLSNPLHLRAVLEDDRFSKCHLVLLHSAYPFSKEASYLASVYSQVYLDFGLAIPKLSAHGMMSSVKELLELAPINKVMFSTDGYAFPETYYLGSKKARDVIFSVLCDACADGDLTVSEAIEAAKGILAQNAVNFYKIKIGAALSSKAFLSTNSLKNDTPESGVSLVRIIWIDASGQHRCRVVPVKRFNHIVKKHGIGLTFACMGMTSHVDGPADETNLTGVGEIRLMPDLSTKRGIPWTKEEEMVLADMHRRPGEAWEYCPREALRRVCKVLIDEFNLVMNAGFENEFVLLKSALSEGKEEWVPIDSAPYCSTSGFDAAAPIFHEIVAALNSLHITVEQLHAEAGGGQFEVALEHTACTHAADNLIFAREAIRAIAKKHRLLATFMPKFDLNDIGSGSHVHISLWQNGENVFVASSGSSKHGMSTIGEEFMAGVLNHLPSVLAFTAPLPNSYDRIQPNTWSGAYQCWGKENREAPLRTACPPGIMDGLVSNFEIKSFDGCANPHLGLAAIVAAGIDGLRRHLHLPEPVDTNPSLHHEKLQRLPQSLSESLEALKKDKVLEDLIGEKLLVAVKGIRKAEIDYYSKNKEAYKQLIHRY</sequence>
<dbReference type="FunFam" id="3.20.20.140:FF:000046">
    <property type="entry name" value="Glutamate-ammonia ligase"/>
    <property type="match status" value="1"/>
</dbReference>
<dbReference type="InterPro" id="IPR006680">
    <property type="entry name" value="Amidohydro-rel"/>
</dbReference>
<dbReference type="AlphaFoldDB" id="A0A2P2KJA2"/>
<dbReference type="FunFam" id="3.10.20.70:FF:000009">
    <property type="entry name" value="Glutamate-ammonia ligase"/>
    <property type="match status" value="1"/>
</dbReference>
<dbReference type="Gene3D" id="3.30.590.10">
    <property type="entry name" value="Glutamine synthetase/guanido kinase, catalytic domain"/>
    <property type="match status" value="1"/>
</dbReference>
<protein>
    <submittedName>
        <fullName evidence="4">Uncharacterized protein MANES_08G013700</fullName>
    </submittedName>
</protein>
<dbReference type="SUPFAM" id="SSF54368">
    <property type="entry name" value="Glutamine synthetase, N-terminal domain"/>
    <property type="match status" value="1"/>
</dbReference>
<accession>A0A2P2KJA2</accession>
<dbReference type="FunFam" id="3.30.590.10:FF:000012">
    <property type="entry name" value="Glutamate-ammonia ligase"/>
    <property type="match status" value="1"/>
</dbReference>
<reference evidence="4" key="1">
    <citation type="submission" date="2018-02" db="EMBL/GenBank/DDBJ databases">
        <title>Rhizophora mucronata_Transcriptome.</title>
        <authorList>
            <person name="Meera S.P."/>
            <person name="Sreeshan A."/>
            <person name="Augustine A."/>
        </authorList>
    </citation>
    <scope>NUCLEOTIDE SEQUENCE</scope>
    <source>
        <tissue evidence="4">Leaf</tissue>
    </source>
</reference>
<dbReference type="GO" id="GO:0004356">
    <property type="term" value="F:glutamine synthetase activity"/>
    <property type="evidence" value="ECO:0007669"/>
    <property type="project" value="InterPro"/>
</dbReference>